<protein>
    <submittedName>
        <fullName evidence="1">Uncharacterized protein</fullName>
    </submittedName>
</protein>
<evidence type="ECO:0000313" key="2">
    <source>
        <dbReference type="Proteomes" id="UP000829196"/>
    </source>
</evidence>
<keyword evidence="2" id="KW-1185">Reference proteome</keyword>
<dbReference type="PANTHER" id="PTHR33167">
    <property type="entry name" value="TRANSCRIPTION FACTOR, PUTATIVE (DUF863)-RELATED"/>
    <property type="match status" value="1"/>
</dbReference>
<sequence length="276" mass="31390">MGLKLKKPCNLLNTLLKHSHEVFIVTLNSQAIQNKLNCKLNSKQICSDFSNIHKSMDRLSERCNRESIKNIMLKQEEIFKQQVRELHRLYRIQKMLMTRQRCEKVKMNSSVATSNPQIVTDAMNKLQSSRTSSETTHSSHVSVRNNSNAVLNSEHTIVHQSAAMAAGHASRDLINFSEPLRTSKEYLLQNPVEGESPESCSNEECNLDLTLSIGCASDKMKNADWKEMTKRSTQLLTSTLNREASEQEFTNSSNGFGAESLKRPRWLYQALSLNRT</sequence>
<reference evidence="1" key="1">
    <citation type="journal article" date="2022" name="Front. Genet.">
        <title>Chromosome-Scale Assembly of the Dendrobium nobile Genome Provides Insights Into the Molecular Mechanism of the Biosynthesis of the Medicinal Active Ingredient of Dendrobium.</title>
        <authorList>
            <person name="Xu Q."/>
            <person name="Niu S.-C."/>
            <person name="Li K.-L."/>
            <person name="Zheng P.-J."/>
            <person name="Zhang X.-J."/>
            <person name="Jia Y."/>
            <person name="Liu Y."/>
            <person name="Niu Y.-X."/>
            <person name="Yu L.-H."/>
            <person name="Chen D.-F."/>
            <person name="Zhang G.-Q."/>
        </authorList>
    </citation>
    <scope>NUCLEOTIDE SEQUENCE</scope>
    <source>
        <tissue evidence="1">Leaf</tissue>
    </source>
</reference>
<dbReference type="AlphaFoldDB" id="A0A8T3B6G9"/>
<proteinExistence type="predicted"/>
<name>A0A8T3B6G9_DENNO</name>
<comment type="caution">
    <text evidence="1">The sequence shown here is derived from an EMBL/GenBank/DDBJ whole genome shotgun (WGS) entry which is preliminary data.</text>
</comment>
<dbReference type="SMR" id="A0A8T3B6G9"/>
<gene>
    <name evidence="1" type="ORF">KFK09_015610</name>
</gene>
<evidence type="ECO:0000313" key="1">
    <source>
        <dbReference type="EMBL" id="KAI0504658.1"/>
    </source>
</evidence>
<organism evidence="1 2">
    <name type="scientific">Dendrobium nobile</name>
    <name type="common">Orchid</name>
    <dbReference type="NCBI Taxonomy" id="94219"/>
    <lineage>
        <taxon>Eukaryota</taxon>
        <taxon>Viridiplantae</taxon>
        <taxon>Streptophyta</taxon>
        <taxon>Embryophyta</taxon>
        <taxon>Tracheophyta</taxon>
        <taxon>Spermatophyta</taxon>
        <taxon>Magnoliopsida</taxon>
        <taxon>Liliopsida</taxon>
        <taxon>Asparagales</taxon>
        <taxon>Orchidaceae</taxon>
        <taxon>Epidendroideae</taxon>
        <taxon>Malaxideae</taxon>
        <taxon>Dendrobiinae</taxon>
        <taxon>Dendrobium</taxon>
    </lineage>
</organism>
<dbReference type="Proteomes" id="UP000829196">
    <property type="component" value="Unassembled WGS sequence"/>
</dbReference>
<accession>A0A8T3B6G9</accession>
<dbReference type="EMBL" id="JAGYWB010000011">
    <property type="protein sequence ID" value="KAI0504658.1"/>
    <property type="molecule type" value="Genomic_DNA"/>
</dbReference>
<dbReference type="PANTHER" id="PTHR33167:SF26">
    <property type="entry name" value="EXPRESSED PROTEIN"/>
    <property type="match status" value="1"/>
</dbReference>
<dbReference type="OrthoDB" id="1928288at2759"/>